<dbReference type="InterPro" id="IPR050953">
    <property type="entry name" value="N4_N6_ade-DNA_methylase"/>
</dbReference>
<dbReference type="NCBIfam" id="NF033452">
    <property type="entry name" value="BREX_1_MTaseX"/>
    <property type="match status" value="1"/>
</dbReference>
<dbReference type="Gene3D" id="3.40.50.150">
    <property type="entry name" value="Vaccinia Virus protein VP39"/>
    <property type="match status" value="1"/>
</dbReference>
<accession>A0ABM9LLS0</accession>
<evidence type="ECO:0000313" key="9">
    <source>
        <dbReference type="Proteomes" id="UP001190465"/>
    </source>
</evidence>
<dbReference type="InterPro" id="IPR047939">
    <property type="entry name" value="BREX_1_PglX"/>
</dbReference>
<keyword evidence="9" id="KW-1185">Reference proteome</keyword>
<dbReference type="EMBL" id="OY726397">
    <property type="protein sequence ID" value="CAJ1501195.1"/>
    <property type="molecule type" value="Genomic_DNA"/>
</dbReference>
<keyword evidence="3 8" id="KW-0808">Transferase</keyword>
<evidence type="ECO:0000256" key="1">
    <source>
        <dbReference type="ARBA" id="ARBA00011900"/>
    </source>
</evidence>
<dbReference type="Proteomes" id="UP001190465">
    <property type="component" value="Chromosome"/>
</dbReference>
<sequence>MSSALDHQARNAFDRFIQQARRLLEADLAREAEGRYGIHAVDGEIEDEKDLHLDPTGLSARRDIVDVLDFLRREEGSHASAAGRLIREATFTHLNRLIAIRIAEEVGLLPQSLSEGSSSTGFKDLLEVAPLLSREKSGGYWLYLRLCGDELAADLPQLFDPRNPLLGLEPSAAAFDDVVTLIRSAELREVWDAPDTLGWAYQFFNTGDERRAMRDESQAPRNSRELAVRNQFFTPRYVVDFLVQNTLGRRLMEASPSPELQAALPLLIDPPTQPGTPLALDDVKVMDPACGSGHFLLGAYDVLEAAWTIEGVTPRDAAPQILASLWGIDIDSRCAQIAAAALTFRASRHRTVEKLPTPNIVTARALPEATSEGTALLSSLPSSRARLVASVRDALQGAPGLGPLLKAEQILSSEITSRVPGADRDTSTLFGHSGSDEDAYGEAEAQVLEVLHRLADSATSNPADRLFAAEAEDAIRFVEALRNRYDAVLMNPPFGASALQAETYLRSDYPLSWTELYAVFFERAIDLLSSDGCVGALTSSQYLTTKRLAGFRSRLLRESRPLAILDLGGGVLHGATVNTAITVIPKTRTTGSTFYCDLSSFSPEAKASALATGEMPITQYNLNSFSSIPNSPFALHMPDSVVSMWQHGESLEPSLAVVRTGPKSFDDFRFLRAWWEIPPMRLAEGWKRYSKGGEFCPYVSYSHLLIDWRADGATLRAYGEETGRLAQVLQSSANWDRSGLCYPRMSSIGFAARALPAGEIFGEKSIAILPNADVSAIRLMALLNSTAAAEMLQIFGRGRATENGAVKSLPFGTEFLTRLSSVDEPVEELIELFDTAEAASELSSTFEFPAMLGIARKDAANWISGRTSRAEELQRKVDDAVAAALGVQRMDPMTPDRSELIRRAFPDVQNADVLWAEETISYLVGLAFGRWDARKPGACRQAQGRGDVFQRLPDFPPGMLRGADGRHPADRVSDYPLQLPLSHTLVDEPQHQWDIVDNVMDAARVMYEDEYETVISDVLDALGDSSLRTHLRGPFFKSHLKRYSKSRRKAPIYWPLTIPSAKWGVWVYTPAISRETLYLISSEAKRRAAFSEAEVDRLEREKAGGQSPRSTGQLGRALDAERNLAEELRQFRDEADRIANLGWAPDLSDGIALCAAPLASLFPAWRDCSRYRDELRNGQHKWAHVSKWAEEL</sequence>
<dbReference type="GO" id="GO:0032259">
    <property type="term" value="P:methylation"/>
    <property type="evidence" value="ECO:0007669"/>
    <property type="project" value="UniProtKB-KW"/>
</dbReference>
<dbReference type="Pfam" id="PF07669">
    <property type="entry name" value="Eco57I"/>
    <property type="match status" value="1"/>
</dbReference>
<organism evidence="8 9">
    <name type="scientific">[Mycobacterium] burgundiense</name>
    <dbReference type="NCBI Taxonomy" id="3064286"/>
    <lineage>
        <taxon>Bacteria</taxon>
        <taxon>Bacillati</taxon>
        <taxon>Actinomycetota</taxon>
        <taxon>Actinomycetes</taxon>
        <taxon>Mycobacteriales</taxon>
        <taxon>Mycobacteriaceae</taxon>
        <taxon>Mycolicibacterium</taxon>
    </lineage>
</organism>
<keyword evidence="4" id="KW-0949">S-adenosyl-L-methionine</keyword>
<evidence type="ECO:0000259" key="7">
    <source>
        <dbReference type="Pfam" id="PF07669"/>
    </source>
</evidence>
<dbReference type="InterPro" id="IPR029063">
    <property type="entry name" value="SAM-dependent_MTases_sf"/>
</dbReference>
<feature type="region of interest" description="Disordered" evidence="6">
    <location>
        <begin position="1097"/>
        <end position="1116"/>
    </location>
</feature>
<evidence type="ECO:0000313" key="8">
    <source>
        <dbReference type="EMBL" id="CAJ1501195.1"/>
    </source>
</evidence>
<keyword evidence="2 8" id="KW-0489">Methyltransferase</keyword>
<protein>
    <recommendedName>
        <fullName evidence="1">site-specific DNA-methyltransferase (adenine-specific)</fullName>
        <ecNumber evidence="1">2.1.1.72</ecNumber>
    </recommendedName>
</protein>
<evidence type="ECO:0000256" key="3">
    <source>
        <dbReference type="ARBA" id="ARBA00022679"/>
    </source>
</evidence>
<dbReference type="RefSeq" id="WP_308482060.1">
    <property type="nucleotide sequence ID" value="NZ_OY726397.1"/>
</dbReference>
<evidence type="ECO:0000256" key="4">
    <source>
        <dbReference type="ARBA" id="ARBA00022691"/>
    </source>
</evidence>
<gene>
    <name evidence="8" type="primary">pglX</name>
    <name evidence="8" type="ORF">MU0053_001865</name>
</gene>
<dbReference type="PRINTS" id="PR00507">
    <property type="entry name" value="N12N6MTFRASE"/>
</dbReference>
<dbReference type="InterPro" id="IPR011639">
    <property type="entry name" value="MethylTrfase_TaqI-like_dom"/>
</dbReference>
<evidence type="ECO:0000256" key="6">
    <source>
        <dbReference type="SAM" id="MobiDB-lite"/>
    </source>
</evidence>
<name>A0ABM9LLS0_9MYCO</name>
<comment type="catalytic activity">
    <reaction evidence="5">
        <text>a 2'-deoxyadenosine in DNA + S-adenosyl-L-methionine = an N(6)-methyl-2'-deoxyadenosine in DNA + S-adenosyl-L-homocysteine + H(+)</text>
        <dbReference type="Rhea" id="RHEA:15197"/>
        <dbReference type="Rhea" id="RHEA-COMP:12418"/>
        <dbReference type="Rhea" id="RHEA-COMP:12419"/>
        <dbReference type="ChEBI" id="CHEBI:15378"/>
        <dbReference type="ChEBI" id="CHEBI:57856"/>
        <dbReference type="ChEBI" id="CHEBI:59789"/>
        <dbReference type="ChEBI" id="CHEBI:90615"/>
        <dbReference type="ChEBI" id="CHEBI:90616"/>
        <dbReference type="EC" id="2.1.1.72"/>
    </reaction>
</comment>
<dbReference type="SUPFAM" id="SSF53335">
    <property type="entry name" value="S-adenosyl-L-methionine-dependent methyltransferases"/>
    <property type="match status" value="1"/>
</dbReference>
<dbReference type="InterPro" id="IPR002052">
    <property type="entry name" value="DNA_methylase_N6_adenine_CS"/>
</dbReference>
<dbReference type="PROSITE" id="PS00092">
    <property type="entry name" value="N6_MTASE"/>
    <property type="match status" value="1"/>
</dbReference>
<feature type="domain" description="Type II methyltransferase M.TaqI-like" evidence="7">
    <location>
        <begin position="324"/>
        <end position="568"/>
    </location>
</feature>
<evidence type="ECO:0000256" key="2">
    <source>
        <dbReference type="ARBA" id="ARBA00022603"/>
    </source>
</evidence>
<dbReference type="PANTHER" id="PTHR33841">
    <property type="entry name" value="DNA METHYLTRANSFERASE YEEA-RELATED"/>
    <property type="match status" value="1"/>
</dbReference>
<proteinExistence type="predicted"/>
<reference evidence="8 9" key="1">
    <citation type="submission" date="2023-08" db="EMBL/GenBank/DDBJ databases">
        <authorList>
            <person name="Folkvardsen B D."/>
            <person name="Norman A."/>
        </authorList>
    </citation>
    <scope>NUCLEOTIDE SEQUENCE [LARGE SCALE GENOMIC DNA]</scope>
    <source>
        <strain evidence="8 9">Mu0053</strain>
    </source>
</reference>
<dbReference type="GO" id="GO:0009007">
    <property type="term" value="F:site-specific DNA-methyltransferase (adenine-specific) activity"/>
    <property type="evidence" value="ECO:0007669"/>
    <property type="project" value="UniProtKB-EC"/>
</dbReference>
<dbReference type="PANTHER" id="PTHR33841:SF1">
    <property type="entry name" value="DNA METHYLTRANSFERASE A"/>
    <property type="match status" value="1"/>
</dbReference>
<evidence type="ECO:0000256" key="5">
    <source>
        <dbReference type="ARBA" id="ARBA00047942"/>
    </source>
</evidence>
<dbReference type="EC" id="2.1.1.72" evidence="1"/>